<evidence type="ECO:0000313" key="1">
    <source>
        <dbReference type="EMBL" id="KAH3804836.1"/>
    </source>
</evidence>
<reference evidence="1" key="1">
    <citation type="journal article" date="2019" name="bioRxiv">
        <title>The Genome of the Zebra Mussel, Dreissena polymorpha: A Resource for Invasive Species Research.</title>
        <authorList>
            <person name="McCartney M.A."/>
            <person name="Auch B."/>
            <person name="Kono T."/>
            <person name="Mallez S."/>
            <person name="Zhang Y."/>
            <person name="Obille A."/>
            <person name="Becker A."/>
            <person name="Abrahante J.E."/>
            <person name="Garbe J."/>
            <person name="Badalamenti J.P."/>
            <person name="Herman A."/>
            <person name="Mangelson H."/>
            <person name="Liachko I."/>
            <person name="Sullivan S."/>
            <person name="Sone E.D."/>
            <person name="Koren S."/>
            <person name="Silverstein K.A.T."/>
            <person name="Beckman K.B."/>
            <person name="Gohl D.M."/>
        </authorList>
    </citation>
    <scope>NUCLEOTIDE SEQUENCE</scope>
    <source>
        <strain evidence="1">Duluth1</strain>
        <tissue evidence="1">Whole animal</tissue>
    </source>
</reference>
<name>A0A9D4FXC8_DREPO</name>
<organism evidence="1 2">
    <name type="scientific">Dreissena polymorpha</name>
    <name type="common">Zebra mussel</name>
    <name type="synonym">Mytilus polymorpha</name>
    <dbReference type="NCBI Taxonomy" id="45954"/>
    <lineage>
        <taxon>Eukaryota</taxon>
        <taxon>Metazoa</taxon>
        <taxon>Spiralia</taxon>
        <taxon>Lophotrochozoa</taxon>
        <taxon>Mollusca</taxon>
        <taxon>Bivalvia</taxon>
        <taxon>Autobranchia</taxon>
        <taxon>Heteroconchia</taxon>
        <taxon>Euheterodonta</taxon>
        <taxon>Imparidentia</taxon>
        <taxon>Neoheterodontei</taxon>
        <taxon>Myida</taxon>
        <taxon>Dreissenoidea</taxon>
        <taxon>Dreissenidae</taxon>
        <taxon>Dreissena</taxon>
    </lineage>
</organism>
<keyword evidence="2" id="KW-1185">Reference proteome</keyword>
<gene>
    <name evidence="1" type="ORF">DPMN_133128</name>
</gene>
<evidence type="ECO:0000313" key="2">
    <source>
        <dbReference type="Proteomes" id="UP000828390"/>
    </source>
</evidence>
<protein>
    <submittedName>
        <fullName evidence="1">Uncharacterized protein</fullName>
    </submittedName>
</protein>
<accession>A0A9D4FXC8</accession>
<proteinExistence type="predicted"/>
<comment type="caution">
    <text evidence="1">The sequence shown here is derived from an EMBL/GenBank/DDBJ whole genome shotgun (WGS) entry which is preliminary data.</text>
</comment>
<dbReference type="EMBL" id="JAIWYP010000006">
    <property type="protein sequence ID" value="KAH3804836.1"/>
    <property type="molecule type" value="Genomic_DNA"/>
</dbReference>
<dbReference type="Proteomes" id="UP000828390">
    <property type="component" value="Unassembled WGS sequence"/>
</dbReference>
<reference evidence="1" key="2">
    <citation type="submission" date="2020-11" db="EMBL/GenBank/DDBJ databases">
        <authorList>
            <person name="McCartney M.A."/>
            <person name="Auch B."/>
            <person name="Kono T."/>
            <person name="Mallez S."/>
            <person name="Becker A."/>
            <person name="Gohl D.M."/>
            <person name="Silverstein K.A.T."/>
            <person name="Koren S."/>
            <person name="Bechman K.B."/>
            <person name="Herman A."/>
            <person name="Abrahante J.E."/>
            <person name="Garbe J."/>
        </authorList>
    </citation>
    <scope>NUCLEOTIDE SEQUENCE</scope>
    <source>
        <strain evidence="1">Duluth1</strain>
        <tissue evidence="1">Whole animal</tissue>
    </source>
</reference>
<dbReference type="AlphaFoldDB" id="A0A9D4FXC8"/>
<sequence length="61" mass="7251">MFDDSVYQQDWQTIATGDKRLYLCGRNSASIQCRFDRQSRHRHVTVQHSSGLPRKLHRIHL</sequence>